<dbReference type="Gene3D" id="2.40.10.10">
    <property type="entry name" value="Trypsin-like serine proteases"/>
    <property type="match status" value="1"/>
</dbReference>
<dbReference type="InterPro" id="IPR009003">
    <property type="entry name" value="Peptidase_S1_PA"/>
</dbReference>
<dbReference type="EMBL" id="JACGWS010000012">
    <property type="protein sequence ID" value="MBC8756635.1"/>
    <property type="molecule type" value="Genomic_DNA"/>
</dbReference>
<reference evidence="1 2" key="1">
    <citation type="submission" date="2020-07" db="EMBL/GenBank/DDBJ databases">
        <title>Description of Kordia aestuariivivens sp. nov., isolated from a tidal flat.</title>
        <authorList>
            <person name="Park S."/>
            <person name="Yoon J.-H."/>
        </authorList>
    </citation>
    <scope>NUCLEOTIDE SEQUENCE [LARGE SCALE GENOMIC DNA]</scope>
    <source>
        <strain evidence="1 2">YSTF-M3</strain>
    </source>
</reference>
<evidence type="ECO:0000313" key="1">
    <source>
        <dbReference type="EMBL" id="MBC8756635.1"/>
    </source>
</evidence>
<name>A0ABR7QDL9_9FLAO</name>
<dbReference type="SUPFAM" id="SSF50494">
    <property type="entry name" value="Trypsin-like serine proteases"/>
    <property type="match status" value="1"/>
</dbReference>
<proteinExistence type="predicted"/>
<dbReference type="RefSeq" id="WP_187563673.1">
    <property type="nucleotide sequence ID" value="NZ_JACGWS010000012.1"/>
</dbReference>
<evidence type="ECO:0000313" key="2">
    <source>
        <dbReference type="Proteomes" id="UP000619238"/>
    </source>
</evidence>
<organism evidence="1 2">
    <name type="scientific">Kordia aestuariivivens</name>
    <dbReference type="NCBI Taxonomy" id="2759037"/>
    <lineage>
        <taxon>Bacteria</taxon>
        <taxon>Pseudomonadati</taxon>
        <taxon>Bacteroidota</taxon>
        <taxon>Flavobacteriia</taxon>
        <taxon>Flavobacteriales</taxon>
        <taxon>Flavobacteriaceae</taxon>
        <taxon>Kordia</taxon>
    </lineage>
</organism>
<gene>
    <name evidence="1" type="ORF">H2O64_18325</name>
</gene>
<comment type="caution">
    <text evidence="1">The sequence shown here is derived from an EMBL/GenBank/DDBJ whole genome shotgun (WGS) entry which is preliminary data.</text>
</comment>
<dbReference type="Proteomes" id="UP000619238">
    <property type="component" value="Unassembled WGS sequence"/>
</dbReference>
<evidence type="ECO:0008006" key="3">
    <source>
        <dbReference type="Google" id="ProtNLM"/>
    </source>
</evidence>
<accession>A0ABR7QDL9</accession>
<keyword evidence="2" id="KW-1185">Reference proteome</keyword>
<dbReference type="InterPro" id="IPR043504">
    <property type="entry name" value="Peptidase_S1_PA_chymotrypsin"/>
</dbReference>
<sequence length="357" mass="40375">MKTLNKKQVDHLLNNYAEIWMMNDTEIQYLASIKEEKHKNNYYIEKGVLKNGIIKPNVFRVPKNILDNIKISTVDKVNKRFVKSVTNNELKIVKEYVEEILPQNINDHKIRPYLAGCKVRRNSSDLEVGGTLGAIIMLKSFKNSLFIISNYHILSTKQNLILDEIIFQPSKIYGKFNSYELDYSNAIAHLKFGRYGDTKRKDGTNGNTLDVAFAEVLNNNMSCAGFTSSKKTLELKKSILKNIETPLDEMVVHINGKTSGKQKGTIKSTNAFVRVRHSYKRGKSIIFKNQLLIKKGISKGGDSGSVVINDNNNVVGLIHAGDGKNVSIANNINHIFNHIYKIKAAPDQKIVFKQFLT</sequence>
<protein>
    <recommendedName>
        <fullName evidence="3">Serine protease</fullName>
    </recommendedName>
</protein>